<protein>
    <submittedName>
        <fullName evidence="1">Uncharacterized protein</fullName>
    </submittedName>
</protein>
<gene>
    <name evidence="1" type="ORF">QO034_06595</name>
</gene>
<name>A0ABT7FCC8_9RHOB</name>
<sequence length="216" mass="22658">MALSFPLPLSEFLDTLPVSRVTFRLEQAVTSSETGGGEVIRHARGARLWGGEIVLDRDYHAVWAAIEARIALLEEPGASFLITDTRLPGPIADPDGSILGAAAVQILSVNANSRELRLKGLPPGYAISQGDMLSFSYGSNPVRRALHRVVTGAVANGSGNTPNFEVTPFIRPGAAVDAAVTLVAPVCKAVLASADIGASRAAISDGGTFAWRQTLR</sequence>
<evidence type="ECO:0000313" key="1">
    <source>
        <dbReference type="EMBL" id="MDK3072773.1"/>
    </source>
</evidence>
<evidence type="ECO:0000313" key="2">
    <source>
        <dbReference type="Proteomes" id="UP001227126"/>
    </source>
</evidence>
<keyword evidence="2" id="KW-1185">Reference proteome</keyword>
<organism evidence="1 2">
    <name type="scientific">Sedimentitalea xiamensis</name>
    <dbReference type="NCBI Taxonomy" id="3050037"/>
    <lineage>
        <taxon>Bacteria</taxon>
        <taxon>Pseudomonadati</taxon>
        <taxon>Pseudomonadota</taxon>
        <taxon>Alphaproteobacteria</taxon>
        <taxon>Rhodobacterales</taxon>
        <taxon>Paracoccaceae</taxon>
        <taxon>Sedimentitalea</taxon>
    </lineage>
</organism>
<reference evidence="1 2" key="1">
    <citation type="submission" date="2023-05" db="EMBL/GenBank/DDBJ databases">
        <title>Sedimentitalea sp. nov. JM2-8.</title>
        <authorList>
            <person name="Huang J."/>
        </authorList>
    </citation>
    <scope>NUCLEOTIDE SEQUENCE [LARGE SCALE GENOMIC DNA]</scope>
    <source>
        <strain evidence="1 2">JM2-8</strain>
    </source>
</reference>
<dbReference type="EMBL" id="JASNJE010000005">
    <property type="protein sequence ID" value="MDK3072773.1"/>
    <property type="molecule type" value="Genomic_DNA"/>
</dbReference>
<proteinExistence type="predicted"/>
<dbReference type="Proteomes" id="UP001227126">
    <property type="component" value="Unassembled WGS sequence"/>
</dbReference>
<dbReference type="RefSeq" id="WP_284484707.1">
    <property type="nucleotide sequence ID" value="NZ_JASNJE010000005.1"/>
</dbReference>
<accession>A0ABT7FCC8</accession>
<comment type="caution">
    <text evidence="1">The sequence shown here is derived from an EMBL/GenBank/DDBJ whole genome shotgun (WGS) entry which is preliminary data.</text>
</comment>